<accession>A0A0J8DXL0</accession>
<dbReference type="Proteomes" id="UP000035740">
    <property type="component" value="Unassembled WGS sequence"/>
</dbReference>
<feature type="region of interest" description="Disordered" evidence="1">
    <location>
        <begin position="57"/>
        <end position="79"/>
    </location>
</feature>
<reference evidence="2 3" key="1">
    <citation type="journal article" date="2014" name="Nature">
        <title>The genome of the recently domesticated crop plant sugar beet (Beta vulgaris).</title>
        <authorList>
            <person name="Dohm J.C."/>
            <person name="Minoche A.E."/>
            <person name="Holtgrawe D."/>
            <person name="Capella-Gutierrez S."/>
            <person name="Zakrzewski F."/>
            <person name="Tafer H."/>
            <person name="Rupp O."/>
            <person name="Sorensen T.R."/>
            <person name="Stracke R."/>
            <person name="Reinhardt R."/>
            <person name="Goesmann A."/>
            <person name="Kraft T."/>
            <person name="Schulz B."/>
            <person name="Stadler P.F."/>
            <person name="Schmidt T."/>
            <person name="Gabaldon T."/>
            <person name="Lehrach H."/>
            <person name="Weisshaar B."/>
            <person name="Himmelbauer H."/>
        </authorList>
    </citation>
    <scope>NUCLEOTIDE SEQUENCE [LARGE SCALE GENOMIC DNA]</scope>
    <source>
        <tissue evidence="2">Taproot</tissue>
    </source>
</reference>
<evidence type="ECO:0000313" key="3">
    <source>
        <dbReference type="Proteomes" id="UP000035740"/>
    </source>
</evidence>
<keyword evidence="3" id="KW-1185">Reference proteome</keyword>
<name>A0A0J8DXL0_BETVV</name>
<dbReference type="EMBL" id="KQ090451">
    <property type="protein sequence ID" value="KMS95590.1"/>
    <property type="molecule type" value="Genomic_DNA"/>
</dbReference>
<dbReference type="Gramene" id="KMS95590">
    <property type="protein sequence ID" value="KMS95590"/>
    <property type="gene ID" value="BVRB_006780"/>
</dbReference>
<organism evidence="2 3">
    <name type="scientific">Beta vulgaris subsp. vulgaris</name>
    <name type="common">Beet</name>
    <dbReference type="NCBI Taxonomy" id="3555"/>
    <lineage>
        <taxon>Eukaryota</taxon>
        <taxon>Viridiplantae</taxon>
        <taxon>Streptophyta</taxon>
        <taxon>Embryophyta</taxon>
        <taxon>Tracheophyta</taxon>
        <taxon>Spermatophyta</taxon>
        <taxon>Magnoliopsida</taxon>
        <taxon>eudicotyledons</taxon>
        <taxon>Gunneridae</taxon>
        <taxon>Pentapetalae</taxon>
        <taxon>Caryophyllales</taxon>
        <taxon>Chenopodiaceae</taxon>
        <taxon>Betoideae</taxon>
        <taxon>Beta</taxon>
    </lineage>
</organism>
<evidence type="ECO:0000313" key="2">
    <source>
        <dbReference type="EMBL" id="KMS95590.1"/>
    </source>
</evidence>
<dbReference type="AlphaFoldDB" id="A0A0J8DXL0"/>
<sequence>MRDGCGGRRVSGEEQQQSGELWCAFPISGDFQSLALSDEFFNSFLTSHGLALFASSQSTPSLSAPSLSLSTLPISGDER</sequence>
<protein>
    <submittedName>
        <fullName evidence="2">Uncharacterized protein</fullName>
    </submittedName>
</protein>
<proteinExistence type="predicted"/>
<dbReference type="eggNOG" id="ENOG502SC27">
    <property type="taxonomic scope" value="Eukaryota"/>
</dbReference>
<gene>
    <name evidence="2" type="ORF">BVRB_006780</name>
</gene>
<evidence type="ECO:0000256" key="1">
    <source>
        <dbReference type="SAM" id="MobiDB-lite"/>
    </source>
</evidence>